<accession>A0AA40FA51</accession>
<organism evidence="6 7">
    <name type="scientific">Schizothecium vesticola</name>
    <dbReference type="NCBI Taxonomy" id="314040"/>
    <lineage>
        <taxon>Eukaryota</taxon>
        <taxon>Fungi</taxon>
        <taxon>Dikarya</taxon>
        <taxon>Ascomycota</taxon>
        <taxon>Pezizomycotina</taxon>
        <taxon>Sordariomycetes</taxon>
        <taxon>Sordariomycetidae</taxon>
        <taxon>Sordariales</taxon>
        <taxon>Schizotheciaceae</taxon>
        <taxon>Schizothecium</taxon>
    </lineage>
</organism>
<protein>
    <recommendedName>
        <fullName evidence="5">Ribosomal protein L9 domain-containing protein</fullName>
    </recommendedName>
</protein>
<evidence type="ECO:0000256" key="3">
    <source>
        <dbReference type="ARBA" id="ARBA00023274"/>
    </source>
</evidence>
<dbReference type="GO" id="GO:0006412">
    <property type="term" value="P:translation"/>
    <property type="evidence" value="ECO:0007669"/>
    <property type="project" value="InterPro"/>
</dbReference>
<feature type="domain" description="Ribosomal protein L9" evidence="5">
    <location>
        <begin position="67"/>
        <end position="107"/>
    </location>
</feature>
<dbReference type="SUPFAM" id="SSF55658">
    <property type="entry name" value="L9 N-domain-like"/>
    <property type="match status" value="1"/>
</dbReference>
<dbReference type="Pfam" id="PF01281">
    <property type="entry name" value="Ribosomal_L9_N"/>
    <property type="match status" value="1"/>
</dbReference>
<keyword evidence="3" id="KW-0687">Ribonucleoprotein</keyword>
<dbReference type="GO" id="GO:0005840">
    <property type="term" value="C:ribosome"/>
    <property type="evidence" value="ECO:0007669"/>
    <property type="project" value="UniProtKB-KW"/>
</dbReference>
<dbReference type="PANTHER" id="PTHR21368">
    <property type="entry name" value="50S RIBOSOMAL PROTEIN L9"/>
    <property type="match status" value="1"/>
</dbReference>
<sequence length="325" mass="35941">MVSHGCSLSRPATCLAGLRRLAISSPSRPGSTITTAGRAPVAAAAAATAQTRAKSSHLRPQDRGVLVRLLEDVPKFGRQGAIFRTERGRMRNEWFPTNKAEYLTRMRLFELDIKPDDIGERDRAYFPLPQVIEVVPTPKLKPKPMSTPAPKPISMSMSTPKPKPKPTPQPQSKPETLSEPAPKPEPIPKPVLEPLTYAQIYSLLSNDAPETIQMQRRLAPQSRRISPLVASRPKVNANTPDLPLEVSVSTDDVLDHIRGHLRGHLDGRPLSLKPEQVRFVNLPRGVFQIKTTGTYQLEIQVAQLHPIVKTIEIGTDSKSLKQYNA</sequence>
<dbReference type="GO" id="GO:0003735">
    <property type="term" value="F:structural constituent of ribosome"/>
    <property type="evidence" value="ECO:0007669"/>
    <property type="project" value="InterPro"/>
</dbReference>
<dbReference type="Gene3D" id="3.40.5.10">
    <property type="entry name" value="Ribosomal protein L9, N-terminal domain"/>
    <property type="match status" value="1"/>
</dbReference>
<dbReference type="GO" id="GO:1990904">
    <property type="term" value="C:ribonucleoprotein complex"/>
    <property type="evidence" value="ECO:0007669"/>
    <property type="project" value="UniProtKB-KW"/>
</dbReference>
<dbReference type="InterPro" id="IPR020070">
    <property type="entry name" value="Ribosomal_bL9_N"/>
</dbReference>
<name>A0AA40FA51_9PEZI</name>
<evidence type="ECO:0000256" key="2">
    <source>
        <dbReference type="ARBA" id="ARBA00022980"/>
    </source>
</evidence>
<gene>
    <name evidence="6" type="ORF">B0T18DRAFT_424505</name>
</gene>
<proteinExistence type="inferred from homology"/>
<comment type="similarity">
    <text evidence="1">Belongs to the bacterial ribosomal protein bL9 family.</text>
</comment>
<dbReference type="InterPro" id="IPR036935">
    <property type="entry name" value="Ribosomal_bL9_N_sf"/>
</dbReference>
<dbReference type="InterPro" id="IPR009027">
    <property type="entry name" value="Ribosomal_bL9/RNase_H1_N"/>
</dbReference>
<dbReference type="InterPro" id="IPR000244">
    <property type="entry name" value="Ribosomal_bL9"/>
</dbReference>
<evidence type="ECO:0000256" key="4">
    <source>
        <dbReference type="SAM" id="MobiDB-lite"/>
    </source>
</evidence>
<feature type="region of interest" description="Disordered" evidence="4">
    <location>
        <begin position="137"/>
        <end position="191"/>
    </location>
</feature>
<evidence type="ECO:0000259" key="5">
    <source>
        <dbReference type="Pfam" id="PF01281"/>
    </source>
</evidence>
<reference evidence="6" key="1">
    <citation type="submission" date="2023-06" db="EMBL/GenBank/DDBJ databases">
        <title>Genome-scale phylogeny and comparative genomics of the fungal order Sordariales.</title>
        <authorList>
            <consortium name="Lawrence Berkeley National Laboratory"/>
            <person name="Hensen N."/>
            <person name="Bonometti L."/>
            <person name="Westerberg I."/>
            <person name="Brannstrom I.O."/>
            <person name="Guillou S."/>
            <person name="Cros-Aarteil S."/>
            <person name="Calhoun S."/>
            <person name="Haridas S."/>
            <person name="Kuo A."/>
            <person name="Mondo S."/>
            <person name="Pangilinan J."/>
            <person name="Riley R."/>
            <person name="LaButti K."/>
            <person name="Andreopoulos B."/>
            <person name="Lipzen A."/>
            <person name="Chen C."/>
            <person name="Yanf M."/>
            <person name="Daum C."/>
            <person name="Ng V."/>
            <person name="Clum A."/>
            <person name="Steindorff A."/>
            <person name="Ohm R."/>
            <person name="Martin F."/>
            <person name="Silar P."/>
            <person name="Natvig D."/>
            <person name="Lalanne C."/>
            <person name="Gautier V."/>
            <person name="Ament-velasquez S.L."/>
            <person name="Kruys A."/>
            <person name="Hutchinson M.I."/>
            <person name="Powell A.J."/>
            <person name="Barry K."/>
            <person name="Miller A.N."/>
            <person name="Grigoriev I.V."/>
            <person name="Debuchy R."/>
            <person name="Gladieux P."/>
            <person name="Thoren M.H."/>
            <person name="Johannesson H."/>
        </authorList>
    </citation>
    <scope>NUCLEOTIDE SEQUENCE</scope>
    <source>
        <strain evidence="6">SMH3187-1</strain>
    </source>
</reference>
<evidence type="ECO:0000256" key="1">
    <source>
        <dbReference type="ARBA" id="ARBA00010605"/>
    </source>
</evidence>
<comment type="caution">
    <text evidence="6">The sequence shown here is derived from an EMBL/GenBank/DDBJ whole genome shotgun (WGS) entry which is preliminary data.</text>
</comment>
<dbReference type="AlphaFoldDB" id="A0AA40FA51"/>
<keyword evidence="7" id="KW-1185">Reference proteome</keyword>
<evidence type="ECO:0000313" key="7">
    <source>
        <dbReference type="Proteomes" id="UP001172155"/>
    </source>
</evidence>
<keyword evidence="2" id="KW-0689">Ribosomal protein</keyword>
<dbReference type="EMBL" id="JAUKUD010000001">
    <property type="protein sequence ID" value="KAK0754062.1"/>
    <property type="molecule type" value="Genomic_DNA"/>
</dbReference>
<dbReference type="Proteomes" id="UP001172155">
    <property type="component" value="Unassembled WGS sequence"/>
</dbReference>
<evidence type="ECO:0000313" key="6">
    <source>
        <dbReference type="EMBL" id="KAK0754062.1"/>
    </source>
</evidence>
<feature type="compositionally biased region" description="Pro residues" evidence="4">
    <location>
        <begin position="181"/>
        <end position="191"/>
    </location>
</feature>